<dbReference type="InterPro" id="IPR002606">
    <property type="entry name" value="Riboflavin_kinase_bac"/>
</dbReference>
<dbReference type="GO" id="GO:0006747">
    <property type="term" value="P:FAD biosynthetic process"/>
    <property type="evidence" value="ECO:0007669"/>
    <property type="project" value="UniProtKB-UniRule"/>
</dbReference>
<dbReference type="InterPro" id="IPR014729">
    <property type="entry name" value="Rossmann-like_a/b/a_fold"/>
</dbReference>
<dbReference type="InterPro" id="IPR023465">
    <property type="entry name" value="Riboflavin_kinase_dom_sf"/>
</dbReference>
<evidence type="ECO:0000256" key="15">
    <source>
        <dbReference type="PIRNR" id="PIRNR004491"/>
    </source>
</evidence>
<keyword evidence="11 15" id="KW-0067">ATP-binding</keyword>
<dbReference type="InterPro" id="IPR015865">
    <property type="entry name" value="Riboflavin_kinase_bac/euk"/>
</dbReference>
<dbReference type="PIRSF" id="PIRSF004491">
    <property type="entry name" value="FAD_Synth"/>
    <property type="match status" value="1"/>
</dbReference>
<dbReference type="GO" id="GO:0003919">
    <property type="term" value="F:FMN adenylyltransferase activity"/>
    <property type="evidence" value="ECO:0007669"/>
    <property type="project" value="UniProtKB-UniRule"/>
</dbReference>
<evidence type="ECO:0000259" key="16">
    <source>
        <dbReference type="SMART" id="SM00904"/>
    </source>
</evidence>
<dbReference type="GO" id="GO:0009231">
    <property type="term" value="P:riboflavin biosynthetic process"/>
    <property type="evidence" value="ECO:0007669"/>
    <property type="project" value="InterPro"/>
</dbReference>
<dbReference type="Proteomes" id="UP000244893">
    <property type="component" value="Unassembled WGS sequence"/>
</dbReference>
<dbReference type="EC" id="2.7.7.2" evidence="15"/>
<evidence type="ECO:0000256" key="1">
    <source>
        <dbReference type="ARBA" id="ARBA00002121"/>
    </source>
</evidence>
<dbReference type="Pfam" id="PF01687">
    <property type="entry name" value="Flavokinase"/>
    <property type="match status" value="1"/>
</dbReference>
<dbReference type="EMBL" id="QEOP01000003">
    <property type="protein sequence ID" value="PVZ93631.1"/>
    <property type="molecule type" value="Genomic_DNA"/>
</dbReference>
<dbReference type="FunFam" id="2.40.30.30:FF:000003">
    <property type="entry name" value="Riboflavin biosynthesis protein"/>
    <property type="match status" value="1"/>
</dbReference>
<dbReference type="RefSeq" id="WP_116757615.1">
    <property type="nucleotide sequence ID" value="NZ_JBHUEX010000001.1"/>
</dbReference>
<dbReference type="GO" id="GO:0008531">
    <property type="term" value="F:riboflavin kinase activity"/>
    <property type="evidence" value="ECO:0007669"/>
    <property type="project" value="UniProtKB-UniRule"/>
</dbReference>
<keyword evidence="7 15" id="KW-0548">Nucleotidyltransferase</keyword>
<reference evidence="17 18" key="1">
    <citation type="submission" date="2018-05" db="EMBL/GenBank/DDBJ databases">
        <title>Amnibacterium sp. M8JJ-5, whole genome shotgun sequence.</title>
        <authorList>
            <person name="Tuo L."/>
        </authorList>
    </citation>
    <scope>NUCLEOTIDE SEQUENCE [LARGE SCALE GENOMIC DNA]</scope>
    <source>
        <strain evidence="17 18">M8JJ-5</strain>
    </source>
</reference>
<comment type="catalytic activity">
    <reaction evidence="13 15">
        <text>riboflavin + ATP = FMN + ADP + H(+)</text>
        <dbReference type="Rhea" id="RHEA:14357"/>
        <dbReference type="ChEBI" id="CHEBI:15378"/>
        <dbReference type="ChEBI" id="CHEBI:30616"/>
        <dbReference type="ChEBI" id="CHEBI:57986"/>
        <dbReference type="ChEBI" id="CHEBI:58210"/>
        <dbReference type="ChEBI" id="CHEBI:456216"/>
        <dbReference type="EC" id="2.7.1.26"/>
    </reaction>
</comment>
<name>A0A2V1HMI7_9MICO</name>
<dbReference type="CDD" id="cd02064">
    <property type="entry name" value="FAD_synthetase_N"/>
    <property type="match status" value="1"/>
</dbReference>
<evidence type="ECO:0000256" key="3">
    <source>
        <dbReference type="ARBA" id="ARBA00005201"/>
    </source>
</evidence>
<dbReference type="GO" id="GO:0009398">
    <property type="term" value="P:FMN biosynthetic process"/>
    <property type="evidence" value="ECO:0007669"/>
    <property type="project" value="UniProtKB-UniRule"/>
</dbReference>
<evidence type="ECO:0000256" key="8">
    <source>
        <dbReference type="ARBA" id="ARBA00022741"/>
    </source>
</evidence>
<dbReference type="SUPFAM" id="SSF82114">
    <property type="entry name" value="Riboflavin kinase-like"/>
    <property type="match status" value="1"/>
</dbReference>
<evidence type="ECO:0000256" key="13">
    <source>
        <dbReference type="ARBA" id="ARBA00047880"/>
    </source>
</evidence>
<dbReference type="Gene3D" id="2.40.30.30">
    <property type="entry name" value="Riboflavin kinase-like"/>
    <property type="match status" value="1"/>
</dbReference>
<feature type="domain" description="Riboflavin kinase" evidence="16">
    <location>
        <begin position="184"/>
        <end position="313"/>
    </location>
</feature>
<keyword evidence="5 15" id="KW-0288">FMN</keyword>
<accession>A0A2V1HMI7</accession>
<dbReference type="SMART" id="SM00904">
    <property type="entry name" value="Flavokinase"/>
    <property type="match status" value="1"/>
</dbReference>
<evidence type="ECO:0000256" key="4">
    <source>
        <dbReference type="ARBA" id="ARBA00022630"/>
    </source>
</evidence>
<evidence type="ECO:0000256" key="11">
    <source>
        <dbReference type="ARBA" id="ARBA00022840"/>
    </source>
</evidence>
<keyword evidence="4 15" id="KW-0285">Flavoprotein</keyword>
<evidence type="ECO:0000256" key="7">
    <source>
        <dbReference type="ARBA" id="ARBA00022695"/>
    </source>
</evidence>
<keyword evidence="12" id="KW-0511">Multifunctional enzyme</keyword>
<dbReference type="SUPFAM" id="SSF52374">
    <property type="entry name" value="Nucleotidylyl transferase"/>
    <property type="match status" value="1"/>
</dbReference>
<dbReference type="UniPathway" id="UPA00277">
    <property type="reaction ID" value="UER00407"/>
</dbReference>
<dbReference type="InterPro" id="IPR023468">
    <property type="entry name" value="Riboflavin_kinase"/>
</dbReference>
<dbReference type="InterPro" id="IPR015864">
    <property type="entry name" value="FAD_synthase"/>
</dbReference>
<protein>
    <recommendedName>
        <fullName evidence="15">Riboflavin biosynthesis protein</fullName>
    </recommendedName>
    <domain>
        <recommendedName>
            <fullName evidence="15">Riboflavin kinase</fullName>
            <ecNumber evidence="15">2.7.1.26</ecNumber>
        </recommendedName>
        <alternativeName>
            <fullName evidence="15">Flavokinase</fullName>
        </alternativeName>
    </domain>
    <domain>
        <recommendedName>
            <fullName evidence="15">FMN adenylyltransferase</fullName>
            <ecNumber evidence="15">2.7.7.2</ecNumber>
        </recommendedName>
        <alternativeName>
            <fullName evidence="15">FAD pyrophosphorylase</fullName>
        </alternativeName>
        <alternativeName>
            <fullName evidence="15">FAD synthase</fullName>
        </alternativeName>
    </domain>
</protein>
<dbReference type="NCBIfam" id="TIGR00083">
    <property type="entry name" value="ribF"/>
    <property type="match status" value="1"/>
</dbReference>
<dbReference type="FunFam" id="3.40.50.620:FF:000021">
    <property type="entry name" value="Riboflavin biosynthesis protein"/>
    <property type="match status" value="1"/>
</dbReference>
<gene>
    <name evidence="17" type="ORF">DDQ50_15115</name>
</gene>
<keyword evidence="8 15" id="KW-0547">Nucleotide-binding</keyword>
<comment type="caution">
    <text evidence="17">The sequence shown here is derived from an EMBL/GenBank/DDBJ whole genome shotgun (WGS) entry which is preliminary data.</text>
</comment>
<dbReference type="PANTHER" id="PTHR22749:SF6">
    <property type="entry name" value="RIBOFLAVIN KINASE"/>
    <property type="match status" value="1"/>
</dbReference>
<comment type="function">
    <text evidence="1">Catalyzes the phosphorylation of riboflavin to FMN followed by the adenylation of FMN to FAD.</text>
</comment>
<keyword evidence="6 15" id="KW-0808">Transferase</keyword>
<dbReference type="Gene3D" id="3.40.50.620">
    <property type="entry name" value="HUPs"/>
    <property type="match status" value="1"/>
</dbReference>
<evidence type="ECO:0000256" key="10">
    <source>
        <dbReference type="ARBA" id="ARBA00022827"/>
    </source>
</evidence>
<dbReference type="Pfam" id="PF06574">
    <property type="entry name" value="FAD_syn"/>
    <property type="match status" value="1"/>
</dbReference>
<evidence type="ECO:0000256" key="5">
    <source>
        <dbReference type="ARBA" id="ARBA00022643"/>
    </source>
</evidence>
<evidence type="ECO:0000256" key="12">
    <source>
        <dbReference type="ARBA" id="ARBA00023268"/>
    </source>
</evidence>
<comment type="pathway">
    <text evidence="2 15">Cofactor biosynthesis; FAD biosynthesis; FAD from FMN: step 1/1.</text>
</comment>
<evidence type="ECO:0000256" key="6">
    <source>
        <dbReference type="ARBA" id="ARBA00022679"/>
    </source>
</evidence>
<dbReference type="AlphaFoldDB" id="A0A2V1HMI7"/>
<dbReference type="GO" id="GO:0005524">
    <property type="term" value="F:ATP binding"/>
    <property type="evidence" value="ECO:0007669"/>
    <property type="project" value="UniProtKB-UniRule"/>
</dbReference>
<dbReference type="OrthoDB" id="9803667at2"/>
<comment type="similarity">
    <text evidence="15">Belongs to the ribF family.</text>
</comment>
<keyword evidence="18" id="KW-1185">Reference proteome</keyword>
<evidence type="ECO:0000256" key="2">
    <source>
        <dbReference type="ARBA" id="ARBA00004726"/>
    </source>
</evidence>
<dbReference type="UniPathway" id="UPA00276">
    <property type="reaction ID" value="UER00406"/>
</dbReference>
<evidence type="ECO:0000256" key="14">
    <source>
        <dbReference type="ARBA" id="ARBA00049494"/>
    </source>
</evidence>
<keyword evidence="9 15" id="KW-0418">Kinase</keyword>
<comment type="catalytic activity">
    <reaction evidence="14 15">
        <text>FMN + ATP + H(+) = FAD + diphosphate</text>
        <dbReference type="Rhea" id="RHEA:17237"/>
        <dbReference type="ChEBI" id="CHEBI:15378"/>
        <dbReference type="ChEBI" id="CHEBI:30616"/>
        <dbReference type="ChEBI" id="CHEBI:33019"/>
        <dbReference type="ChEBI" id="CHEBI:57692"/>
        <dbReference type="ChEBI" id="CHEBI:58210"/>
        <dbReference type="EC" id="2.7.7.2"/>
    </reaction>
</comment>
<dbReference type="EC" id="2.7.1.26" evidence="15"/>
<evidence type="ECO:0000256" key="9">
    <source>
        <dbReference type="ARBA" id="ARBA00022777"/>
    </source>
</evidence>
<proteinExistence type="inferred from homology"/>
<comment type="pathway">
    <text evidence="3 15">Cofactor biosynthesis; FMN biosynthesis; FMN from riboflavin (ATP route): step 1/1.</text>
</comment>
<keyword evidence="10 15" id="KW-0274">FAD</keyword>
<evidence type="ECO:0000313" key="17">
    <source>
        <dbReference type="EMBL" id="PVZ93631.1"/>
    </source>
</evidence>
<sequence>MTVYTSLSAISAARAPSVVTIGKFDGVHTGHRAILTAAVAEAEQRSLRSVAVTFDRNPLALLRPEKCPPNLVALDRKIELLAESGVDDVLVVTFDEAFAHLPARDFVQSALVEALDARVVLVGADFRFGAGGRGTADTLRDLGAELGFGVVVVPDILGDDDRRVSSSAVRELLAQGDIRGATTMLGRAPSVRGHVVHGLKRGRELGYPTANLETPPTGFVPAEGVYAGYLIDHDAVGTSRHPAAISIGINPTFDDVHERQVEAYVLDADLDLYGHLVDIEFIEHVRGMVAFEGVPALIDQMGRDVDEIRDLLN</sequence>
<dbReference type="NCBIfam" id="NF004160">
    <property type="entry name" value="PRK05627.1-3"/>
    <property type="match status" value="1"/>
</dbReference>
<dbReference type="PANTHER" id="PTHR22749">
    <property type="entry name" value="RIBOFLAVIN KINASE/FMN ADENYLYLTRANSFERASE"/>
    <property type="match status" value="1"/>
</dbReference>
<organism evidence="17 18">
    <name type="scientific">Amnibacterium flavum</name>
    <dbReference type="NCBI Taxonomy" id="2173173"/>
    <lineage>
        <taxon>Bacteria</taxon>
        <taxon>Bacillati</taxon>
        <taxon>Actinomycetota</taxon>
        <taxon>Actinomycetes</taxon>
        <taxon>Micrococcales</taxon>
        <taxon>Microbacteriaceae</taxon>
        <taxon>Amnibacterium</taxon>
    </lineage>
</organism>
<evidence type="ECO:0000313" key="18">
    <source>
        <dbReference type="Proteomes" id="UP000244893"/>
    </source>
</evidence>